<accession>A0A368N1K4</accession>
<dbReference type="Proteomes" id="UP000252172">
    <property type="component" value="Unassembled WGS sequence"/>
</dbReference>
<keyword evidence="3" id="KW-1185">Reference proteome</keyword>
<evidence type="ECO:0000313" key="2">
    <source>
        <dbReference type="EMBL" id="RCU44050.1"/>
    </source>
</evidence>
<evidence type="ECO:0008006" key="4">
    <source>
        <dbReference type="Google" id="ProtNLM"/>
    </source>
</evidence>
<keyword evidence="1" id="KW-0732">Signal</keyword>
<dbReference type="PROSITE" id="PS51257">
    <property type="entry name" value="PROKAR_LIPOPROTEIN"/>
    <property type="match status" value="1"/>
</dbReference>
<dbReference type="AlphaFoldDB" id="A0A368N1K4"/>
<sequence length="273" mass="29576">MKSIKYLLAIFSLLFLVTACREDHTEPGYTGSPYLHFNFGIATNEVVTIGSASKDIQVKYGVIQPVTGSHQVKLVVDPSSTAVEGVDFVILNPTDELANGETGGAFSIRLLEPASPSDLKKAVFKLESSTIANAVFDNEFILNWKLQCLVSDFLSGGTSAPFTYAGTWNGTGVYTIEEVPGSTNTLRILDYPEPGTNFIFRYNDEGVVTYEPQKSGYVYQSAPYAGLEAIVTPIPGKASSIDMCSKKLVIQANFMLEGTNAGFLNQVENFTGF</sequence>
<feature type="signal peptide" evidence="1">
    <location>
        <begin position="1"/>
        <end position="21"/>
    </location>
</feature>
<protein>
    <recommendedName>
        <fullName evidence="4">DUF4843 domain-containing protein</fullName>
    </recommendedName>
</protein>
<dbReference type="EMBL" id="QPIE01000002">
    <property type="protein sequence ID" value="RCU44050.1"/>
    <property type="molecule type" value="Genomic_DNA"/>
</dbReference>
<name>A0A368N1K4_9FLAO</name>
<dbReference type="RefSeq" id="WP_114303029.1">
    <property type="nucleotide sequence ID" value="NZ_QPIE01000002.1"/>
</dbReference>
<evidence type="ECO:0000313" key="3">
    <source>
        <dbReference type="Proteomes" id="UP000252172"/>
    </source>
</evidence>
<reference evidence="2 3" key="1">
    <citation type="submission" date="2018-07" db="EMBL/GenBank/DDBJ databases">
        <title>Chryseobacterium lacus sp. nov., isolated from lake water.</title>
        <authorList>
            <person name="Li C.-M."/>
        </authorList>
    </citation>
    <scope>NUCLEOTIDE SEQUENCE [LARGE SCALE GENOMIC DNA]</scope>
    <source>
        <strain evidence="2 3">YLOS41</strain>
    </source>
</reference>
<gene>
    <name evidence="2" type="ORF">DQ356_03275</name>
</gene>
<comment type="caution">
    <text evidence="2">The sequence shown here is derived from an EMBL/GenBank/DDBJ whole genome shotgun (WGS) entry which is preliminary data.</text>
</comment>
<proteinExistence type="predicted"/>
<feature type="chain" id="PRO_5016867864" description="DUF4843 domain-containing protein" evidence="1">
    <location>
        <begin position="22"/>
        <end position="273"/>
    </location>
</feature>
<dbReference type="OrthoDB" id="1426214at2"/>
<evidence type="ECO:0000256" key="1">
    <source>
        <dbReference type="SAM" id="SignalP"/>
    </source>
</evidence>
<organism evidence="2 3">
    <name type="scientific">Chryseobacterium lacus</name>
    <dbReference type="NCBI Taxonomy" id="2058346"/>
    <lineage>
        <taxon>Bacteria</taxon>
        <taxon>Pseudomonadati</taxon>
        <taxon>Bacteroidota</taxon>
        <taxon>Flavobacteriia</taxon>
        <taxon>Flavobacteriales</taxon>
        <taxon>Weeksellaceae</taxon>
        <taxon>Chryseobacterium group</taxon>
        <taxon>Chryseobacterium</taxon>
    </lineage>
</organism>